<feature type="transmembrane region" description="Helical" evidence="13">
    <location>
        <begin position="679"/>
        <end position="698"/>
    </location>
</feature>
<feature type="transmembrane region" description="Helical" evidence="13">
    <location>
        <begin position="772"/>
        <end position="790"/>
    </location>
</feature>
<feature type="transmembrane region" description="Helical" evidence="13">
    <location>
        <begin position="630"/>
        <end position="649"/>
    </location>
</feature>
<keyword evidence="7" id="KW-0375">Hydrogen ion transport</keyword>
<evidence type="ECO:0000256" key="4">
    <source>
        <dbReference type="ARBA" id="ARBA00022449"/>
    </source>
</evidence>
<evidence type="ECO:0000313" key="19">
    <source>
        <dbReference type="Proteomes" id="UP001524944"/>
    </source>
</evidence>
<evidence type="ECO:0000256" key="7">
    <source>
        <dbReference type="ARBA" id="ARBA00022781"/>
    </source>
</evidence>
<dbReference type="RefSeq" id="WP_257911992.1">
    <property type="nucleotide sequence ID" value="NZ_JANPWE010000001.1"/>
</dbReference>
<evidence type="ECO:0000256" key="5">
    <source>
        <dbReference type="ARBA" id="ARBA00022475"/>
    </source>
</evidence>
<evidence type="ECO:0000256" key="13">
    <source>
        <dbReference type="SAM" id="Phobius"/>
    </source>
</evidence>
<feature type="transmembrane region" description="Helical" evidence="13">
    <location>
        <begin position="273"/>
        <end position="293"/>
    </location>
</feature>
<feature type="domain" description="NADH-Ubiquinone oxidoreductase (complex I) chain 5 N-terminal" evidence="15">
    <location>
        <begin position="65"/>
        <end position="105"/>
    </location>
</feature>
<comment type="caution">
    <text evidence="18">The sequence shown here is derived from an EMBL/GenBank/DDBJ whole genome shotgun (WGS) entry which is preliminary data.</text>
</comment>
<dbReference type="Pfam" id="PF00361">
    <property type="entry name" value="Proton_antipo_M"/>
    <property type="match status" value="1"/>
</dbReference>
<feature type="transmembrane region" description="Helical" evidence="13">
    <location>
        <begin position="166"/>
        <end position="185"/>
    </location>
</feature>
<keyword evidence="4" id="KW-0050">Antiport</keyword>
<comment type="subcellular location">
    <subcellularLocation>
        <location evidence="1">Cell membrane</location>
        <topology evidence="1">Multi-pass membrane protein</topology>
    </subcellularLocation>
    <subcellularLocation>
        <location evidence="12">Membrane</location>
        <topology evidence="12">Multi-pass membrane protein</topology>
    </subcellularLocation>
</comment>
<dbReference type="PRINTS" id="PR01434">
    <property type="entry name" value="NADHDHGNASE5"/>
</dbReference>
<organism evidence="18 19">
    <name type="scientific">Dehalobacterium formicoaceticum</name>
    <dbReference type="NCBI Taxonomy" id="51515"/>
    <lineage>
        <taxon>Bacteria</taxon>
        <taxon>Bacillati</taxon>
        <taxon>Bacillota</taxon>
        <taxon>Clostridia</taxon>
        <taxon>Eubacteriales</taxon>
        <taxon>Peptococcaceae</taxon>
        <taxon>Dehalobacterium</taxon>
    </lineage>
</organism>
<dbReference type="EMBL" id="JANPWE010000001">
    <property type="protein sequence ID" value="MCR6544346.1"/>
    <property type="molecule type" value="Genomic_DNA"/>
</dbReference>
<feature type="domain" description="MrpA C-terminal/MbhD" evidence="16">
    <location>
        <begin position="637"/>
        <end position="702"/>
    </location>
</feature>
<evidence type="ECO:0000256" key="1">
    <source>
        <dbReference type="ARBA" id="ARBA00004651"/>
    </source>
</evidence>
<accession>A0ABT1Y3T3</accession>
<dbReference type="InterPro" id="IPR001750">
    <property type="entry name" value="ND/Mrp_TM"/>
</dbReference>
<feature type="transmembrane region" description="Helical" evidence="13">
    <location>
        <begin position="596"/>
        <end position="618"/>
    </location>
</feature>
<dbReference type="InterPro" id="IPR025383">
    <property type="entry name" value="MrpA_C/MbhD"/>
</dbReference>
<dbReference type="PANTHER" id="PTHR43373">
    <property type="entry name" value="NA(+)/H(+) ANTIPORTER SUBUNIT"/>
    <property type="match status" value="1"/>
</dbReference>
<feature type="domain" description="MrpA C-terminal/MbhE" evidence="17">
    <location>
        <begin position="716"/>
        <end position="791"/>
    </location>
</feature>
<dbReference type="InterPro" id="IPR001516">
    <property type="entry name" value="Proton_antipo_N"/>
</dbReference>
<sequence>MSFVHLIIFIPFVAALLIPFFYKYLSRIHTGWFVLPIPAVLFVRLAAEVPLVAQGEIFMHTMPWIPSLDINLAVCLDGLSLLFSLLILGIGTLVVLYSIFYLDKEHEALGNFYLYLLIFMGAMLGLVFSDHLMLLYAFWELTSVSSFLLIAYWYQRKKSRAGALKALFITIFGGLSMLAGFILLSSGMGTYSIREIIGSGKEVTLLPQFFPAMLLILLGAFTKSAQFPFHIWLPDAMEAPTPISAYLHSATMVKAGIYLVARLTPIFGGTMPWFWLVSLVGLVTLFWGSFSAVKQTDLKAMLAFSTVSQLGMIMCLLGLGSAALAEPLNIMSSLYPAAMLTAIFHLVNHSTFKGCLFMVVGIIDHNTGTRDIRKLGGLIRLMPLSFTMMMIGSFSMAGLPPFSGFLSKELFFTSVLHIARLDIFRLETWGVLFPVVAWVASIFTFVYCMILVFQTFLGKYQPQKLEREAYESSWGMLLPPLVLAVLTILFFFYPNVLADYLLLPALAAVLPNMAAADFGIEPILAWHGWTPELMMTIGVVLLGTLLYLTFPKWSRIYHQLPHWLTLNHAHDRFLSLGEKISLTTTKAYMTGFTRDYLAYIFLFMILLLGGGLFGQQNFSFDPTGNSPIEFYEVILVLVMISAALTVALAANRLTSIIALGVMGYVIAIFFVIFRAPDLALTQLVVETVTTALFLLCFYHLPKIKKEVVRLSFKITNLAISLGVGLIVTAMALSAQGHQLFPPISGFFENSYELAGANNMVNALLVDFRGFDTMLEITVFTIAGIGVYTLIKLRMSRRDSD</sequence>
<proteinExistence type="inferred from homology"/>
<evidence type="ECO:0000256" key="10">
    <source>
        <dbReference type="ARBA" id="ARBA00023136"/>
    </source>
</evidence>
<dbReference type="PANTHER" id="PTHR43373:SF1">
    <property type="entry name" value="NA(+)_H(+) ANTIPORTER SUBUNIT A"/>
    <property type="match status" value="1"/>
</dbReference>
<dbReference type="InterPro" id="IPR005663">
    <property type="entry name" value="MrpA/MnhA1/PhaAB"/>
</dbReference>
<keyword evidence="11" id="KW-0915">Sodium</keyword>
<keyword evidence="8 13" id="KW-1133">Transmembrane helix</keyword>
<keyword evidence="3" id="KW-0813">Transport</keyword>
<feature type="domain" description="NADH:quinone oxidoreductase/Mrp antiporter transmembrane" evidence="14">
    <location>
        <begin position="129"/>
        <end position="418"/>
    </location>
</feature>
<evidence type="ECO:0000256" key="8">
    <source>
        <dbReference type="ARBA" id="ARBA00022989"/>
    </source>
</evidence>
<feature type="transmembrane region" description="Helical" evidence="13">
    <location>
        <begin position="473"/>
        <end position="493"/>
    </location>
</feature>
<keyword evidence="19" id="KW-1185">Reference proteome</keyword>
<evidence type="ECO:0000256" key="2">
    <source>
        <dbReference type="ARBA" id="ARBA00008483"/>
    </source>
</evidence>
<feature type="transmembrane region" description="Helical" evidence="13">
    <location>
        <begin position="243"/>
        <end position="261"/>
    </location>
</feature>
<evidence type="ECO:0000259" key="17">
    <source>
        <dbReference type="Pfam" id="PF20501"/>
    </source>
</evidence>
<evidence type="ECO:0000256" key="6">
    <source>
        <dbReference type="ARBA" id="ARBA00022692"/>
    </source>
</evidence>
<evidence type="ECO:0000256" key="12">
    <source>
        <dbReference type="RuleBase" id="RU000320"/>
    </source>
</evidence>
<dbReference type="NCBIfam" id="TIGR00940">
    <property type="entry name" value="2a6301s01"/>
    <property type="match status" value="1"/>
</dbReference>
<dbReference type="InterPro" id="IPR046806">
    <property type="entry name" value="MrpA_C/MbhE"/>
</dbReference>
<evidence type="ECO:0000256" key="3">
    <source>
        <dbReference type="ARBA" id="ARBA00022448"/>
    </source>
</evidence>
<dbReference type="NCBIfam" id="NF009285">
    <property type="entry name" value="PRK12645.1"/>
    <property type="match status" value="1"/>
</dbReference>
<feature type="transmembrane region" description="Helical" evidence="13">
    <location>
        <begin position="431"/>
        <end position="453"/>
    </location>
</feature>
<keyword evidence="6 12" id="KW-0812">Transmembrane</keyword>
<evidence type="ECO:0000259" key="15">
    <source>
        <dbReference type="Pfam" id="PF00662"/>
    </source>
</evidence>
<feature type="transmembrane region" description="Helical" evidence="13">
    <location>
        <begin position="656"/>
        <end position="673"/>
    </location>
</feature>
<keyword evidence="9" id="KW-0406">Ion transport</keyword>
<feature type="transmembrane region" description="Helical" evidence="13">
    <location>
        <begin position="532"/>
        <end position="550"/>
    </location>
</feature>
<evidence type="ECO:0000256" key="9">
    <source>
        <dbReference type="ARBA" id="ARBA00023065"/>
    </source>
</evidence>
<keyword evidence="5" id="KW-1003">Cell membrane</keyword>
<gene>
    <name evidence="18" type="ORF">NVS47_02260</name>
</gene>
<dbReference type="InterPro" id="IPR050616">
    <property type="entry name" value="CPA3_Na-H_Antiporter_A"/>
</dbReference>
<feature type="transmembrane region" description="Helical" evidence="13">
    <location>
        <begin position="337"/>
        <end position="363"/>
    </location>
</feature>
<feature type="transmembrane region" description="Helical" evidence="13">
    <location>
        <begin position="112"/>
        <end position="128"/>
    </location>
</feature>
<feature type="transmembrane region" description="Helical" evidence="13">
    <location>
        <begin position="205"/>
        <end position="222"/>
    </location>
</feature>
<keyword evidence="10 13" id="KW-0472">Membrane</keyword>
<feature type="transmembrane region" description="Helical" evidence="13">
    <location>
        <begin position="6"/>
        <end position="25"/>
    </location>
</feature>
<dbReference type="Pfam" id="PF00662">
    <property type="entry name" value="Proton_antipo_N"/>
    <property type="match status" value="1"/>
</dbReference>
<dbReference type="Proteomes" id="UP001524944">
    <property type="component" value="Unassembled WGS sequence"/>
</dbReference>
<feature type="transmembrane region" description="Helical" evidence="13">
    <location>
        <begin position="134"/>
        <end position="154"/>
    </location>
</feature>
<name>A0ABT1Y3T3_9FIRM</name>
<keyword evidence="11" id="KW-0739">Sodium transport</keyword>
<feature type="transmembrane region" description="Helical" evidence="13">
    <location>
        <begin position="710"/>
        <end position="732"/>
    </location>
</feature>
<evidence type="ECO:0000313" key="18">
    <source>
        <dbReference type="EMBL" id="MCR6544346.1"/>
    </source>
</evidence>
<evidence type="ECO:0000259" key="14">
    <source>
        <dbReference type="Pfam" id="PF00361"/>
    </source>
</evidence>
<feature type="transmembrane region" description="Helical" evidence="13">
    <location>
        <begin position="375"/>
        <end position="396"/>
    </location>
</feature>
<protein>
    <submittedName>
        <fullName evidence="18">Na+/H+ antiporter subunit A</fullName>
    </submittedName>
</protein>
<reference evidence="18 19" key="1">
    <citation type="submission" date="2022-08" db="EMBL/GenBank/DDBJ databases">
        <title>Proteogenomics of the novel Dehalobacterium formicoaceticum strain EZ94 highlights a key role of methyltransferases during anaerobic dichloromethane degradation.</title>
        <authorList>
            <person name="Wasmund K."/>
        </authorList>
    </citation>
    <scope>NUCLEOTIDE SEQUENCE [LARGE SCALE GENOMIC DNA]</scope>
    <source>
        <strain evidence="18 19">EZ94</strain>
    </source>
</reference>
<dbReference type="Pfam" id="PF20501">
    <property type="entry name" value="MbhE"/>
    <property type="match status" value="1"/>
</dbReference>
<feature type="transmembrane region" description="Helical" evidence="13">
    <location>
        <begin position="32"/>
        <end position="53"/>
    </location>
</feature>
<feature type="transmembrane region" description="Helical" evidence="13">
    <location>
        <begin position="81"/>
        <end position="100"/>
    </location>
</feature>
<comment type="similarity">
    <text evidence="2">Belongs to the CPA3 antiporters (TC 2.A.63) subunit A family.</text>
</comment>
<evidence type="ECO:0000259" key="16">
    <source>
        <dbReference type="Pfam" id="PF13244"/>
    </source>
</evidence>
<evidence type="ECO:0000256" key="11">
    <source>
        <dbReference type="ARBA" id="ARBA00023201"/>
    </source>
</evidence>
<feature type="transmembrane region" description="Helical" evidence="13">
    <location>
        <begin position="300"/>
        <end position="325"/>
    </location>
</feature>
<dbReference type="Pfam" id="PF13244">
    <property type="entry name" value="MbhD"/>
    <property type="match status" value="1"/>
</dbReference>
<dbReference type="PRINTS" id="PR01435">
    <property type="entry name" value="NPOXDRDTASE5"/>
</dbReference>